<dbReference type="EMBL" id="UOGE01000110">
    <property type="protein sequence ID" value="VAX25827.1"/>
    <property type="molecule type" value="Genomic_DNA"/>
</dbReference>
<evidence type="ECO:0000313" key="1">
    <source>
        <dbReference type="EMBL" id="VAX25827.1"/>
    </source>
</evidence>
<accession>A0A3B1DAZ3</accession>
<dbReference type="AlphaFoldDB" id="A0A3B1DAZ3"/>
<organism evidence="1">
    <name type="scientific">hydrothermal vent metagenome</name>
    <dbReference type="NCBI Taxonomy" id="652676"/>
    <lineage>
        <taxon>unclassified sequences</taxon>
        <taxon>metagenomes</taxon>
        <taxon>ecological metagenomes</taxon>
    </lineage>
</organism>
<protein>
    <recommendedName>
        <fullName evidence="2">UspA domain-containing protein</fullName>
    </recommendedName>
</protein>
<name>A0A3B1DAZ3_9ZZZZ</name>
<proteinExistence type="predicted"/>
<sequence length="151" mass="16664">MEEQAKGENPLGGAGFKDKLLVIGSDASFSDMLTEYSLDMAERMGYSIIAVNLHVHFSKWKILSDASFYITDDTKVKNHREKAKAAFEKMAKDRGIAFEHMVQTGDFDRVAKALCAQRGDIDLVLLEPEYLNEGEDGARSVPAFTITPGDG</sequence>
<reference evidence="1" key="1">
    <citation type="submission" date="2018-06" db="EMBL/GenBank/DDBJ databases">
        <authorList>
            <person name="Zhirakovskaya E."/>
        </authorList>
    </citation>
    <scope>NUCLEOTIDE SEQUENCE</scope>
</reference>
<gene>
    <name evidence="1" type="ORF">MNBD_NITROSPINAE02-1839</name>
</gene>
<evidence type="ECO:0008006" key="2">
    <source>
        <dbReference type="Google" id="ProtNLM"/>
    </source>
</evidence>